<feature type="domain" description="ShKT" evidence="2">
    <location>
        <begin position="348"/>
        <end position="387"/>
    </location>
</feature>
<evidence type="ECO:0000256" key="1">
    <source>
        <dbReference type="PROSITE-ProRule" id="PRU01005"/>
    </source>
</evidence>
<keyword evidence="4" id="KW-1185">Reference proteome</keyword>
<name>A0AAD4NB47_9BILA</name>
<proteinExistence type="predicted"/>
<dbReference type="EMBL" id="JAKKPZ010000008">
    <property type="protein sequence ID" value="KAI1718153.1"/>
    <property type="molecule type" value="Genomic_DNA"/>
</dbReference>
<dbReference type="GO" id="GO:0004601">
    <property type="term" value="F:peroxidase activity"/>
    <property type="evidence" value="ECO:0007669"/>
    <property type="project" value="UniProtKB-KW"/>
</dbReference>
<evidence type="ECO:0000313" key="3">
    <source>
        <dbReference type="EMBL" id="KAI1718153.1"/>
    </source>
</evidence>
<dbReference type="SMART" id="SM00254">
    <property type="entry name" value="ShKT"/>
    <property type="match status" value="1"/>
</dbReference>
<comment type="caution">
    <text evidence="3">The sequence shown here is derived from an EMBL/GenBank/DDBJ whole genome shotgun (WGS) entry which is preliminary data.</text>
</comment>
<reference evidence="3" key="1">
    <citation type="submission" date="2022-01" db="EMBL/GenBank/DDBJ databases">
        <title>Genome Sequence Resource for Two Populations of Ditylenchus destructor, the Migratory Endoparasitic Phytonematode.</title>
        <authorList>
            <person name="Zhang H."/>
            <person name="Lin R."/>
            <person name="Xie B."/>
        </authorList>
    </citation>
    <scope>NUCLEOTIDE SEQUENCE</scope>
    <source>
        <strain evidence="3">BazhouSP</strain>
    </source>
</reference>
<keyword evidence="3" id="KW-0560">Oxidoreductase</keyword>
<protein>
    <submittedName>
        <fullName evidence="3">Peroxidase mlt-7</fullName>
    </submittedName>
</protein>
<evidence type="ECO:0000259" key="2">
    <source>
        <dbReference type="PROSITE" id="PS51670"/>
    </source>
</evidence>
<keyword evidence="3" id="KW-0575">Peroxidase</keyword>
<dbReference type="Pfam" id="PF01549">
    <property type="entry name" value="ShK"/>
    <property type="match status" value="1"/>
</dbReference>
<dbReference type="InterPro" id="IPR003582">
    <property type="entry name" value="ShKT_dom"/>
</dbReference>
<dbReference type="Proteomes" id="UP001201812">
    <property type="component" value="Unassembled WGS sequence"/>
</dbReference>
<dbReference type="AlphaFoldDB" id="A0AAD4NB47"/>
<dbReference type="PROSITE" id="PS51670">
    <property type="entry name" value="SHKT"/>
    <property type="match status" value="1"/>
</dbReference>
<gene>
    <name evidence="3" type="ORF">DdX_06568</name>
</gene>
<accession>A0AAD4NB47</accession>
<comment type="caution">
    <text evidence="1">Lacks conserved residue(s) required for the propagation of feature annotation.</text>
</comment>
<evidence type="ECO:0000313" key="4">
    <source>
        <dbReference type="Proteomes" id="UP001201812"/>
    </source>
</evidence>
<sequence length="617" mass="70574">MWDGEQECPEQADCYVFYHYIAFRYTVDALLVGHRYQTNEHSITQVHFGLSTHCTYNHVFTKISHGSVLPSEKQLTIQLVFRVENRELVPLVDRSLQIVRLPVLVEHWSRQKLLSLIVPLLQSIQFEAADLLGVRQRQEQLRDENHFVSDPIELSQYTGYPRLTCEYTGYPSIRAIPVYGLSQYTGYPRLTCEYTGYPSIRAIPVYGLSQYTGYPSIRAIPGEPVSIRAIPVYGLSQVNLIRAIPVYGLSHYTGYPRLTWEYTGYPSIRAIPVYGLSQVNLGVYGLSQYTGYPRLTCEYTGYPSIRAIPVYGLSHYTGYPRFTWEYTGYPRLAGLSDDDNPITRNFKCRINGCCDQHEWCRFWASMGECQTNRRWMNRNCQLACNACDQQNRELVPLVDRSLQIVRLPVLVEHWSRQKLLSLIVPLLQSIQFEAADLLGVRQRQEQLRDENHFVSDPIELSQYTGYPRLTCEYTGYPSIRAIPVYGLSQYTGYPRLTCEYTGYPSIRAIPVYGLSQYTGYPRLTCEYTGYPSIRAPRLTCEYTGYPSIRAIPVYGLSQYTGYPRLTCEYTGYPSIRAIPGEPVSIRAIPVYGLSQYTGYPIIRAIPGLPGSIRAIPG</sequence>
<organism evidence="3 4">
    <name type="scientific">Ditylenchus destructor</name>
    <dbReference type="NCBI Taxonomy" id="166010"/>
    <lineage>
        <taxon>Eukaryota</taxon>
        <taxon>Metazoa</taxon>
        <taxon>Ecdysozoa</taxon>
        <taxon>Nematoda</taxon>
        <taxon>Chromadorea</taxon>
        <taxon>Rhabditida</taxon>
        <taxon>Tylenchina</taxon>
        <taxon>Tylenchomorpha</taxon>
        <taxon>Sphaerularioidea</taxon>
        <taxon>Anguinidae</taxon>
        <taxon>Anguininae</taxon>
        <taxon>Ditylenchus</taxon>
    </lineage>
</organism>